<dbReference type="Gene3D" id="3.80.30.20">
    <property type="entry name" value="tm_1862 like domain"/>
    <property type="match status" value="1"/>
</dbReference>
<dbReference type="InterPro" id="IPR006638">
    <property type="entry name" value="Elp3/MiaA/NifB-like_rSAM"/>
</dbReference>
<accession>A0A0C3MEL7</accession>
<dbReference type="RefSeq" id="WP_041505113.1">
    <property type="nucleotide sequence ID" value="NZ_JPIU01000038.1"/>
</dbReference>
<dbReference type="GO" id="GO:0051539">
    <property type="term" value="F:4 iron, 4 sulfur cluster binding"/>
    <property type="evidence" value="ECO:0007669"/>
    <property type="project" value="UniProtKB-KW"/>
</dbReference>
<evidence type="ECO:0000256" key="2">
    <source>
        <dbReference type="ARBA" id="ARBA00022485"/>
    </source>
</evidence>
<name>A0A0C3MEL7_9PORP</name>
<keyword evidence="6" id="KW-0411">Iron-sulfur</keyword>
<dbReference type="InterPro" id="IPR032432">
    <property type="entry name" value="Radical_SAM_C"/>
</dbReference>
<dbReference type="AlphaFoldDB" id="A0A0C3MEL7"/>
<evidence type="ECO:0000256" key="3">
    <source>
        <dbReference type="ARBA" id="ARBA00022691"/>
    </source>
</evidence>
<organism evidence="8 9">
    <name type="scientific">Sanguibacteroides justesenii</name>
    <dbReference type="NCBI Taxonomy" id="1547597"/>
    <lineage>
        <taxon>Bacteria</taxon>
        <taxon>Pseudomonadati</taxon>
        <taxon>Bacteroidota</taxon>
        <taxon>Bacteroidia</taxon>
        <taxon>Bacteroidales</taxon>
        <taxon>Porphyromonadaceae</taxon>
        <taxon>Sanguibacteroides</taxon>
    </lineage>
</organism>
<dbReference type="InterPro" id="IPR058240">
    <property type="entry name" value="rSAM_sf"/>
</dbReference>
<evidence type="ECO:0000256" key="4">
    <source>
        <dbReference type="ARBA" id="ARBA00022723"/>
    </source>
</evidence>
<dbReference type="Pfam" id="PF16199">
    <property type="entry name" value="Radical_SAM_C"/>
    <property type="match status" value="1"/>
</dbReference>
<dbReference type="OrthoDB" id="9801689at2"/>
<dbReference type="PANTHER" id="PTHR11135">
    <property type="entry name" value="HISTONE ACETYLTRANSFERASE-RELATED"/>
    <property type="match status" value="1"/>
</dbReference>
<dbReference type="InterPro" id="IPR023404">
    <property type="entry name" value="rSAM_horseshoe"/>
</dbReference>
<reference evidence="8 9" key="1">
    <citation type="submission" date="2014-07" db="EMBL/GenBank/DDBJ databases">
        <title>Porphyromonadaceae bacterium OUH 308042 = ATCC BAA-2681 = DSM 28342 draft genome.</title>
        <authorList>
            <person name="Sydenham T.V."/>
            <person name="Hasman H."/>
            <person name="Justensen U.S."/>
        </authorList>
    </citation>
    <scope>NUCLEOTIDE SEQUENCE [LARGE SCALE GENOMIC DNA]</scope>
    <source>
        <strain evidence="8 9">OUH 308042</strain>
    </source>
</reference>
<sequence length="316" mass="36191">MNTRQRRYRDYPTFFKGLFQERVQKLSIDGGFTCPNRDGSKGTGGCTFCNNESFTPEYCRCAGSITRQIEEGIRFFDAKYKGQKYLAYFQSYSNTYAPMDVLRKRYAEALSHPKIVGLVIGTRPDTVTPEILDYLGELSRERYVCVEYGVESVHDEVLCRINRGHGYAESEWAIRETAKRGVAVGAHLIFGLPGESRDEMLSGVVRLCELPIQVLKLHQLQIIKGTRMAEQYAAAPDAFGLYTLEDYLEFVVDVIGHVRPDLYLERFVNQAPSDYLIAPKWGVKNFEFAAMLEKRLEEREVWQGKWRDQGIKGLNS</sequence>
<dbReference type="GO" id="GO:0003824">
    <property type="term" value="F:catalytic activity"/>
    <property type="evidence" value="ECO:0007669"/>
    <property type="project" value="InterPro"/>
</dbReference>
<keyword evidence="9" id="KW-1185">Reference proteome</keyword>
<dbReference type="NCBIfam" id="TIGR01212">
    <property type="entry name" value="TIGR01212 family radical SAM protein"/>
    <property type="match status" value="1"/>
</dbReference>
<evidence type="ECO:0000313" key="8">
    <source>
        <dbReference type="EMBL" id="KIO44888.1"/>
    </source>
</evidence>
<dbReference type="SFLD" id="SFLDG01086">
    <property type="entry name" value="elongater_protein-like"/>
    <property type="match status" value="1"/>
</dbReference>
<keyword evidence="3" id="KW-0949">S-adenosyl-L-methionine</keyword>
<dbReference type="PANTHER" id="PTHR11135:SF1">
    <property type="entry name" value="PROTEIN YHCC"/>
    <property type="match status" value="1"/>
</dbReference>
<keyword evidence="4" id="KW-0479">Metal-binding</keyword>
<evidence type="ECO:0000256" key="6">
    <source>
        <dbReference type="ARBA" id="ARBA00023014"/>
    </source>
</evidence>
<dbReference type="SUPFAM" id="SSF102114">
    <property type="entry name" value="Radical SAM enzymes"/>
    <property type="match status" value="1"/>
</dbReference>
<comment type="caution">
    <text evidence="8">The sequence shown here is derived from an EMBL/GenBank/DDBJ whole genome shotgun (WGS) entry which is preliminary data.</text>
</comment>
<dbReference type="PROSITE" id="PS51918">
    <property type="entry name" value="RADICAL_SAM"/>
    <property type="match status" value="1"/>
</dbReference>
<dbReference type="InterPro" id="IPR005911">
    <property type="entry name" value="YhcC-like"/>
</dbReference>
<evidence type="ECO:0000256" key="5">
    <source>
        <dbReference type="ARBA" id="ARBA00023004"/>
    </source>
</evidence>
<dbReference type="Proteomes" id="UP000031980">
    <property type="component" value="Unassembled WGS sequence"/>
</dbReference>
<comment type="cofactor">
    <cofactor evidence="1">
        <name>[4Fe-4S] cluster</name>
        <dbReference type="ChEBI" id="CHEBI:49883"/>
    </cofactor>
</comment>
<dbReference type="GO" id="GO:0046872">
    <property type="term" value="F:metal ion binding"/>
    <property type="evidence" value="ECO:0007669"/>
    <property type="project" value="UniProtKB-KW"/>
</dbReference>
<proteinExistence type="predicted"/>
<dbReference type="InterPro" id="IPR007197">
    <property type="entry name" value="rSAM"/>
</dbReference>
<feature type="domain" description="Radical SAM core" evidence="7">
    <location>
        <begin position="18"/>
        <end position="261"/>
    </location>
</feature>
<gene>
    <name evidence="8" type="ORF">BA92_07670</name>
</gene>
<protein>
    <submittedName>
        <fullName evidence="8">Radical SAM protein</fullName>
    </submittedName>
</protein>
<dbReference type="EMBL" id="JPIU01000038">
    <property type="protein sequence ID" value="KIO44888.1"/>
    <property type="molecule type" value="Genomic_DNA"/>
</dbReference>
<dbReference type="SFLD" id="SFLDS00029">
    <property type="entry name" value="Radical_SAM"/>
    <property type="match status" value="1"/>
</dbReference>
<dbReference type="SFLD" id="SFLDG01091">
    <property type="entry name" value="uncharacterized_CHP01210-like"/>
    <property type="match status" value="1"/>
</dbReference>
<dbReference type="Pfam" id="PF04055">
    <property type="entry name" value="Radical_SAM"/>
    <property type="match status" value="1"/>
</dbReference>
<evidence type="ECO:0000256" key="1">
    <source>
        <dbReference type="ARBA" id="ARBA00001966"/>
    </source>
</evidence>
<evidence type="ECO:0000313" key="9">
    <source>
        <dbReference type="Proteomes" id="UP000031980"/>
    </source>
</evidence>
<dbReference type="InterPro" id="IPR039661">
    <property type="entry name" value="ELP3"/>
</dbReference>
<keyword evidence="5" id="KW-0408">Iron</keyword>
<dbReference type="SMART" id="SM00729">
    <property type="entry name" value="Elp3"/>
    <property type="match status" value="1"/>
</dbReference>
<keyword evidence="2" id="KW-0004">4Fe-4S</keyword>
<evidence type="ECO:0000259" key="7">
    <source>
        <dbReference type="PROSITE" id="PS51918"/>
    </source>
</evidence>